<dbReference type="Proteomes" id="UP000000466">
    <property type="component" value="Chromosome"/>
</dbReference>
<dbReference type="PROSITE" id="PS50801">
    <property type="entry name" value="STAS"/>
    <property type="match status" value="1"/>
</dbReference>
<dbReference type="AlphaFoldDB" id="K4KP24"/>
<evidence type="ECO:0000313" key="2">
    <source>
        <dbReference type="EMBL" id="AFU99990.1"/>
    </source>
</evidence>
<accession>K4KP24</accession>
<dbReference type="STRING" id="1117647.M5M_14270"/>
<name>K4KP24_SIMAS</name>
<reference evidence="2 3" key="1">
    <citation type="journal article" date="2013" name="Genome Announc.">
        <title>Complete genome sequence of Simiduia agarivorans SA1(T), a marine bacterium able to degrade a variety of polysaccharides.</title>
        <authorList>
            <person name="Lin S.Y."/>
            <person name="Shieh W.Y."/>
            <person name="Chen J.S."/>
            <person name="Tang S.L."/>
        </authorList>
    </citation>
    <scope>NUCLEOTIDE SEQUENCE [LARGE SCALE GENOMIC DNA]</scope>
    <source>
        <strain evidence="3">DSM 21679 / JCM 13881 / BCRC 17597 / SA1</strain>
    </source>
</reference>
<dbReference type="OrthoDB" id="278639at2"/>
<dbReference type="KEGG" id="saga:M5M_14270"/>
<evidence type="ECO:0000259" key="1">
    <source>
        <dbReference type="PROSITE" id="PS50801"/>
    </source>
</evidence>
<sequence length="104" mass="11700">MREQHTVLATADKGVLRIRVCGKLGLNLHSEFRRAYQPLLRGVERCEVDMANCSGIDSSGMALLLILRDQTKLDAEQLIISHCNEDVDRVLGYANFNKLFTIIP</sequence>
<dbReference type="InterPro" id="IPR002645">
    <property type="entry name" value="STAS_dom"/>
</dbReference>
<feature type="domain" description="STAS" evidence="1">
    <location>
        <begin position="5"/>
        <end position="104"/>
    </location>
</feature>
<keyword evidence="3" id="KW-1185">Reference proteome</keyword>
<dbReference type="SUPFAM" id="SSF52091">
    <property type="entry name" value="SpoIIaa-like"/>
    <property type="match status" value="1"/>
</dbReference>
<dbReference type="HOGENOM" id="CLU_115403_9_1_6"/>
<dbReference type="RefSeq" id="WP_015048143.1">
    <property type="nucleotide sequence ID" value="NC_018868.3"/>
</dbReference>
<dbReference type="CDD" id="cd07043">
    <property type="entry name" value="STAS_anti-anti-sigma_factors"/>
    <property type="match status" value="1"/>
</dbReference>
<protein>
    <submittedName>
        <fullName evidence="2">Sulfate transporter/antisigma-factor antagonist STAS</fullName>
    </submittedName>
</protein>
<dbReference type="InterPro" id="IPR036513">
    <property type="entry name" value="STAS_dom_sf"/>
</dbReference>
<dbReference type="EMBL" id="CP003746">
    <property type="protein sequence ID" value="AFU99990.1"/>
    <property type="molecule type" value="Genomic_DNA"/>
</dbReference>
<gene>
    <name evidence="2" type="ordered locus">M5M_14270</name>
</gene>
<organism evidence="2 3">
    <name type="scientific">Simiduia agarivorans (strain DSM 21679 / JCM 13881 / BCRC 17597 / SA1)</name>
    <dbReference type="NCBI Taxonomy" id="1117647"/>
    <lineage>
        <taxon>Bacteria</taxon>
        <taxon>Pseudomonadati</taxon>
        <taxon>Pseudomonadota</taxon>
        <taxon>Gammaproteobacteria</taxon>
        <taxon>Cellvibrionales</taxon>
        <taxon>Cellvibrionaceae</taxon>
        <taxon>Simiduia</taxon>
    </lineage>
</organism>
<dbReference type="eggNOG" id="COG1366">
    <property type="taxonomic scope" value="Bacteria"/>
</dbReference>
<proteinExistence type="predicted"/>
<dbReference type="Gene3D" id="3.30.750.24">
    <property type="entry name" value="STAS domain"/>
    <property type="match status" value="1"/>
</dbReference>
<dbReference type="Pfam" id="PF01740">
    <property type="entry name" value="STAS"/>
    <property type="match status" value="1"/>
</dbReference>
<evidence type="ECO:0000313" key="3">
    <source>
        <dbReference type="Proteomes" id="UP000000466"/>
    </source>
</evidence>